<evidence type="ECO:0000313" key="2">
    <source>
        <dbReference type="Proteomes" id="UP001220509"/>
    </source>
</evidence>
<dbReference type="RefSeq" id="WP_273614507.1">
    <property type="nucleotide sequence ID" value="NZ_CP117416.1"/>
</dbReference>
<dbReference type="Proteomes" id="UP001220509">
    <property type="component" value="Chromosome"/>
</dbReference>
<protein>
    <recommendedName>
        <fullName evidence="3">DUF4304 domain-containing protein</fullName>
    </recommendedName>
</protein>
<accession>A0AAX3M294</accession>
<sequence length="230" mass="27347">MKILSIIKIVMSKELEKLGFKYQKENDAWLFIRNNNGNVEGIRIEKSNWEKNSIRFRFFNSGGQISSFRLTGERGESWYYYENESDLRNILIEILEITNKYALKWWNENQPIDSYPNELRTMLNHKEDFQLSSTDPQMLVNVEELLRKHPKKDVVIAMTYFLGNIFIENLGGEWSYNEKKIPYIKHIGGFDFLNREMYDPIKNFLDSPFSESLLSYYKSFEETVSNLKQG</sequence>
<organism evidence="1 2">
    <name type="scientific">Paenibacillus kyungheensis</name>
    <dbReference type="NCBI Taxonomy" id="1452732"/>
    <lineage>
        <taxon>Bacteria</taxon>
        <taxon>Bacillati</taxon>
        <taxon>Bacillota</taxon>
        <taxon>Bacilli</taxon>
        <taxon>Bacillales</taxon>
        <taxon>Paenibacillaceae</taxon>
        <taxon>Paenibacillus</taxon>
    </lineage>
</organism>
<evidence type="ECO:0008006" key="3">
    <source>
        <dbReference type="Google" id="ProtNLM"/>
    </source>
</evidence>
<reference evidence="1 2" key="1">
    <citation type="submission" date="2023-02" db="EMBL/GenBank/DDBJ databases">
        <title>Genome sequence of Paenibacillus kyungheensis KACC 18744.</title>
        <authorList>
            <person name="Kim S."/>
            <person name="Heo J."/>
            <person name="Kwon S.-W."/>
        </authorList>
    </citation>
    <scope>NUCLEOTIDE SEQUENCE [LARGE SCALE GENOMIC DNA]</scope>
    <source>
        <strain evidence="1 2">KACC 18744</strain>
    </source>
</reference>
<proteinExistence type="predicted"/>
<gene>
    <name evidence="1" type="ORF">PQ456_01350</name>
</gene>
<dbReference type="KEGG" id="pka:PQ456_01350"/>
<dbReference type="EMBL" id="CP117416">
    <property type="protein sequence ID" value="WCT56202.1"/>
    <property type="molecule type" value="Genomic_DNA"/>
</dbReference>
<keyword evidence="2" id="KW-1185">Reference proteome</keyword>
<dbReference type="AlphaFoldDB" id="A0AAX3M294"/>
<name>A0AAX3M294_9BACL</name>
<evidence type="ECO:0000313" key="1">
    <source>
        <dbReference type="EMBL" id="WCT56202.1"/>
    </source>
</evidence>